<dbReference type="Pfam" id="PF13412">
    <property type="entry name" value="HTH_24"/>
    <property type="match status" value="1"/>
</dbReference>
<proteinExistence type="inferred from homology"/>
<dbReference type="InterPro" id="IPR011991">
    <property type="entry name" value="ArsR-like_HTH"/>
</dbReference>
<sequence>MTTTASSTALLRVINERAALEQIREHGPISRPELAKNTGLSKPTISLALADLERVGLVRTVGQRTGGAGRSAMLYEVSPEAGWVVGVDVGREWVRVALANIAGEVVTRRDVRSQARSAAALMDQIGELVAELAGGRELTHVVLATPGIHDHERRRLQLAPNIPGWQKPGVVDKLAERLPCAFTIENDIALAALGEQAYGLGRGLQNFTFVSIGTGLGMGVVLGGRLYRGSRGAAGEIGFLPLGGGPDHPGGQLESVLSGPGLVATAQRYGMKGRWTPETIYAAARQGDENALQIVGEEAANISRALASVIAVLDPELIVLGGGLGHTGADLLLEAVRDRLESMTPLPPPPVELSALEGEAIVRGAVATALGIARDALFSRAVAEPVGAV</sequence>
<name>A0ABP6PZS4_9ACTN</name>
<dbReference type="InterPro" id="IPR036388">
    <property type="entry name" value="WH-like_DNA-bd_sf"/>
</dbReference>
<evidence type="ECO:0000256" key="1">
    <source>
        <dbReference type="ARBA" id="ARBA00006479"/>
    </source>
</evidence>
<reference evidence="3" key="1">
    <citation type="journal article" date="2019" name="Int. J. Syst. Evol. Microbiol.">
        <title>The Global Catalogue of Microorganisms (GCM) 10K type strain sequencing project: providing services to taxonomists for standard genome sequencing and annotation.</title>
        <authorList>
            <consortium name="The Broad Institute Genomics Platform"/>
            <consortium name="The Broad Institute Genome Sequencing Center for Infectious Disease"/>
            <person name="Wu L."/>
            <person name="Ma J."/>
        </authorList>
    </citation>
    <scope>NUCLEOTIDE SEQUENCE [LARGE SCALE GENOMIC DNA]</scope>
    <source>
        <strain evidence="3">JCM 9377</strain>
    </source>
</reference>
<gene>
    <name evidence="2" type="ORF">GCM10010468_08610</name>
</gene>
<dbReference type="SUPFAM" id="SSF46785">
    <property type="entry name" value="Winged helix' DNA-binding domain"/>
    <property type="match status" value="1"/>
</dbReference>
<comment type="similarity">
    <text evidence="1">Belongs to the ROK (NagC/XylR) family.</text>
</comment>
<evidence type="ECO:0000313" key="3">
    <source>
        <dbReference type="Proteomes" id="UP001501237"/>
    </source>
</evidence>
<comment type="caution">
    <text evidence="2">The sequence shown here is derived from an EMBL/GenBank/DDBJ whole genome shotgun (WGS) entry which is preliminary data.</text>
</comment>
<evidence type="ECO:0000313" key="2">
    <source>
        <dbReference type="EMBL" id="GAA3197454.1"/>
    </source>
</evidence>
<dbReference type="PANTHER" id="PTHR18964:SF149">
    <property type="entry name" value="BIFUNCTIONAL UDP-N-ACETYLGLUCOSAMINE 2-EPIMERASE_N-ACETYLMANNOSAMINE KINASE"/>
    <property type="match status" value="1"/>
</dbReference>
<dbReference type="Proteomes" id="UP001501237">
    <property type="component" value="Unassembled WGS sequence"/>
</dbReference>
<dbReference type="InterPro" id="IPR000600">
    <property type="entry name" value="ROK"/>
</dbReference>
<dbReference type="RefSeq" id="WP_344822351.1">
    <property type="nucleotide sequence ID" value="NZ_BAAAUV010000002.1"/>
</dbReference>
<dbReference type="Pfam" id="PF00480">
    <property type="entry name" value="ROK"/>
    <property type="match status" value="1"/>
</dbReference>
<dbReference type="InterPro" id="IPR043129">
    <property type="entry name" value="ATPase_NBD"/>
</dbReference>
<organism evidence="2 3">
    <name type="scientific">Actinocorallia longicatena</name>
    <dbReference type="NCBI Taxonomy" id="111803"/>
    <lineage>
        <taxon>Bacteria</taxon>
        <taxon>Bacillati</taxon>
        <taxon>Actinomycetota</taxon>
        <taxon>Actinomycetes</taxon>
        <taxon>Streptosporangiales</taxon>
        <taxon>Thermomonosporaceae</taxon>
        <taxon>Actinocorallia</taxon>
    </lineage>
</organism>
<protein>
    <submittedName>
        <fullName evidence="2">ROK family protein</fullName>
    </submittedName>
</protein>
<dbReference type="EMBL" id="BAAAUV010000002">
    <property type="protein sequence ID" value="GAA3197454.1"/>
    <property type="molecule type" value="Genomic_DNA"/>
</dbReference>
<dbReference type="CDD" id="cd00090">
    <property type="entry name" value="HTH_ARSR"/>
    <property type="match status" value="1"/>
</dbReference>
<dbReference type="Gene3D" id="1.10.10.10">
    <property type="entry name" value="Winged helix-like DNA-binding domain superfamily/Winged helix DNA-binding domain"/>
    <property type="match status" value="1"/>
</dbReference>
<keyword evidence="3" id="KW-1185">Reference proteome</keyword>
<accession>A0ABP6PZS4</accession>
<dbReference type="PANTHER" id="PTHR18964">
    <property type="entry name" value="ROK (REPRESSOR, ORF, KINASE) FAMILY"/>
    <property type="match status" value="1"/>
</dbReference>
<dbReference type="SUPFAM" id="SSF53067">
    <property type="entry name" value="Actin-like ATPase domain"/>
    <property type="match status" value="1"/>
</dbReference>
<dbReference type="InterPro" id="IPR036390">
    <property type="entry name" value="WH_DNA-bd_sf"/>
</dbReference>
<dbReference type="Gene3D" id="3.30.420.40">
    <property type="match status" value="2"/>
</dbReference>